<dbReference type="SUPFAM" id="SSF158622">
    <property type="entry name" value="YheA/YmcA-like"/>
    <property type="match status" value="1"/>
</dbReference>
<evidence type="ECO:0000313" key="2">
    <source>
        <dbReference type="Proteomes" id="UP000185746"/>
    </source>
</evidence>
<dbReference type="AlphaFoldDB" id="A0A1D8JI25"/>
<accession>A0A1D8JI25</accession>
<dbReference type="RefSeq" id="WP_075528528.1">
    <property type="nucleotide sequence ID" value="NZ_CP017560.1"/>
</dbReference>
<sequence length="147" mass="16489">MLITDEWLTIIEHAEELIKIMASSEVVEEYNKAREAVYSNDVLVKSIKEFTRLKERYEEVQRFGRYHPDYQTVMKDIRLRKRELDLNEQVAALRLAENDVQQLFDEIGMIIGKTVSESVKVPTGNGFFTGSSCGGGCGTGGGCSCSA</sequence>
<dbReference type="EMBL" id="CP017560">
    <property type="protein sequence ID" value="AOV08370.1"/>
    <property type="molecule type" value="Genomic_DNA"/>
</dbReference>
<dbReference type="InterPro" id="IPR052767">
    <property type="entry name" value="Bact_com_dev_regulator"/>
</dbReference>
<dbReference type="PANTHER" id="PTHR38448:SF2">
    <property type="entry name" value="REGULATORY PROTEIN YLBF"/>
    <property type="match status" value="1"/>
</dbReference>
<dbReference type="PANTHER" id="PTHR38448">
    <property type="entry name" value="REGULATORY PROTEIN YLBF-RELATED"/>
    <property type="match status" value="1"/>
</dbReference>
<reference evidence="1 2" key="1">
    <citation type="submission" date="2016-09" db="EMBL/GenBank/DDBJ databases">
        <title>Complete genome sequence of the Lysinibacillus sphaericus LMG 22257, a specie of Bacillus with ureolytic activity that can effectively biodeposit calcium carbonate.</title>
        <authorList>
            <person name="Yan W."/>
        </authorList>
    </citation>
    <scope>NUCLEOTIDE SEQUENCE [LARGE SCALE GENOMIC DNA]</scope>
    <source>
        <strain evidence="1 2">LMG 22257</strain>
    </source>
</reference>
<dbReference type="InterPro" id="IPR010368">
    <property type="entry name" value="Com_YlbF"/>
</dbReference>
<dbReference type="Proteomes" id="UP000185746">
    <property type="component" value="Chromosome"/>
</dbReference>
<protein>
    <submittedName>
        <fullName evidence="1">Regulator</fullName>
    </submittedName>
</protein>
<dbReference type="KEGG" id="surl:BI350_13045"/>
<organism evidence="1 2">
    <name type="scientific">Sporosarcina ureilytica</name>
    <dbReference type="NCBI Taxonomy" id="298596"/>
    <lineage>
        <taxon>Bacteria</taxon>
        <taxon>Bacillati</taxon>
        <taxon>Bacillota</taxon>
        <taxon>Bacilli</taxon>
        <taxon>Bacillales</taxon>
        <taxon>Caryophanaceae</taxon>
        <taxon>Sporosarcina</taxon>
    </lineage>
</organism>
<dbReference type="Gene3D" id="1.20.1500.10">
    <property type="entry name" value="YheA/YmcA-like"/>
    <property type="match status" value="1"/>
</dbReference>
<proteinExistence type="predicted"/>
<dbReference type="Pfam" id="PF06133">
    <property type="entry name" value="Com_YlbF"/>
    <property type="match status" value="1"/>
</dbReference>
<dbReference type="InterPro" id="IPR023378">
    <property type="entry name" value="YheA/YmcA-like_dom_sf"/>
</dbReference>
<evidence type="ECO:0000313" key="1">
    <source>
        <dbReference type="EMBL" id="AOV08370.1"/>
    </source>
</evidence>
<gene>
    <name evidence="1" type="ORF">BI350_13045</name>
</gene>
<keyword evidence="2" id="KW-1185">Reference proteome</keyword>
<name>A0A1D8JI25_9BACL</name>